<gene>
    <name evidence="2" type="ORF">QV07_05975</name>
</gene>
<sequence>MTKYNQKFKQQVVHFYFQQDESLSLTCHTLLEFIIKEYVRYYKQGRIQLKLNGLNPVRYRIQSLNEHPTFQGQITFQPNKKLCSKWIL</sequence>
<organism evidence="2 3">
    <name type="scientific">Gallibacterium genomosp. 3</name>
    <dbReference type="NCBI Taxonomy" id="505345"/>
    <lineage>
        <taxon>Bacteria</taxon>
        <taxon>Pseudomonadati</taxon>
        <taxon>Pseudomonadota</taxon>
        <taxon>Gammaproteobacteria</taxon>
        <taxon>Pasteurellales</taxon>
        <taxon>Pasteurellaceae</taxon>
        <taxon>Gallibacterium</taxon>
    </lineage>
</organism>
<protein>
    <recommendedName>
        <fullName evidence="1">Integrase catalytic domain-containing protein</fullName>
    </recommendedName>
</protein>
<evidence type="ECO:0000313" key="3">
    <source>
        <dbReference type="Proteomes" id="UP000243168"/>
    </source>
</evidence>
<comment type="caution">
    <text evidence="2">The sequence shown here is derived from an EMBL/GenBank/DDBJ whole genome shotgun (WGS) entry which is preliminary data.</text>
</comment>
<dbReference type="InterPro" id="IPR001584">
    <property type="entry name" value="Integrase_cat-core"/>
</dbReference>
<name>A0A1A7Q2B6_9PAST</name>
<evidence type="ECO:0000259" key="1">
    <source>
        <dbReference type="Pfam" id="PF13333"/>
    </source>
</evidence>
<dbReference type="AlphaFoldDB" id="A0A1A7Q2B6"/>
<dbReference type="EMBL" id="JTJS01000058">
    <property type="protein sequence ID" value="OBX08389.1"/>
    <property type="molecule type" value="Genomic_DNA"/>
</dbReference>
<accession>A0A1A7Q2B6</accession>
<evidence type="ECO:0000313" key="2">
    <source>
        <dbReference type="EMBL" id="OBX08389.1"/>
    </source>
</evidence>
<proteinExistence type="predicted"/>
<dbReference type="Pfam" id="PF13333">
    <property type="entry name" value="rve_2"/>
    <property type="match status" value="1"/>
</dbReference>
<dbReference type="GO" id="GO:0015074">
    <property type="term" value="P:DNA integration"/>
    <property type="evidence" value="ECO:0007669"/>
    <property type="project" value="InterPro"/>
</dbReference>
<reference evidence="2 3" key="1">
    <citation type="submission" date="2014-11" db="EMBL/GenBank/DDBJ databases">
        <title>Pan-genome of Gallibacterium spp.</title>
        <authorList>
            <person name="Kudirkiene E."/>
            <person name="Bojesen A.M."/>
        </authorList>
    </citation>
    <scope>NUCLEOTIDE SEQUENCE [LARGE SCALE GENOMIC DNA]</scope>
    <source>
        <strain evidence="2 3">F298</strain>
    </source>
</reference>
<feature type="domain" description="Integrase catalytic" evidence="1">
    <location>
        <begin position="31"/>
        <end position="64"/>
    </location>
</feature>
<dbReference type="RefSeq" id="WP_065234593.1">
    <property type="nucleotide sequence ID" value="NZ_JTJS01000058.1"/>
</dbReference>
<dbReference type="Proteomes" id="UP000243168">
    <property type="component" value="Unassembled WGS sequence"/>
</dbReference>